<organism evidence="2 3">
    <name type="scientific">Cotesia glomerata</name>
    <name type="common">Lepidopteran parasitic wasp</name>
    <name type="synonym">Apanteles glomeratus</name>
    <dbReference type="NCBI Taxonomy" id="32391"/>
    <lineage>
        <taxon>Eukaryota</taxon>
        <taxon>Metazoa</taxon>
        <taxon>Ecdysozoa</taxon>
        <taxon>Arthropoda</taxon>
        <taxon>Hexapoda</taxon>
        <taxon>Insecta</taxon>
        <taxon>Pterygota</taxon>
        <taxon>Neoptera</taxon>
        <taxon>Endopterygota</taxon>
        <taxon>Hymenoptera</taxon>
        <taxon>Apocrita</taxon>
        <taxon>Ichneumonoidea</taxon>
        <taxon>Braconidae</taxon>
        <taxon>Microgastrinae</taxon>
        <taxon>Cotesia</taxon>
    </lineage>
</organism>
<keyword evidence="1" id="KW-0812">Transmembrane</keyword>
<reference evidence="2 3" key="1">
    <citation type="journal article" date="2021" name="J. Hered.">
        <title>A chromosome-level genome assembly of the parasitoid wasp, Cotesia glomerata (Hymenoptera: Braconidae).</title>
        <authorList>
            <person name="Pinto B.J."/>
            <person name="Weis J.J."/>
            <person name="Gamble T."/>
            <person name="Ode P.J."/>
            <person name="Paul R."/>
            <person name="Zaspel J.M."/>
        </authorList>
    </citation>
    <scope>NUCLEOTIDE SEQUENCE [LARGE SCALE GENOMIC DNA]</scope>
    <source>
        <strain evidence="2">CgM1</strain>
    </source>
</reference>
<dbReference type="Proteomes" id="UP000826195">
    <property type="component" value="Unassembled WGS sequence"/>
</dbReference>
<protein>
    <submittedName>
        <fullName evidence="2">Uncharacterized protein</fullName>
    </submittedName>
</protein>
<dbReference type="AlphaFoldDB" id="A0AAV7I0N5"/>
<keyword evidence="1" id="KW-1133">Transmembrane helix</keyword>
<keyword evidence="3" id="KW-1185">Reference proteome</keyword>
<name>A0AAV7I0N5_COTGL</name>
<comment type="caution">
    <text evidence="2">The sequence shown here is derived from an EMBL/GenBank/DDBJ whole genome shotgun (WGS) entry which is preliminary data.</text>
</comment>
<gene>
    <name evidence="2" type="ORF">KQX54_006226</name>
</gene>
<sequence length="136" mass="15451">MVLDNELRSLFRIGYDCGFITVITTILTVVIFIYALMSIKVAKSNKTLCQALQNEASEKLPRKRSILSVRPGYNCIHKHLQQTDVFQDKAKRTLHKEHLEIELMKSRISCMNKLLEPDWVYSVTAEASLSVPGLGV</sequence>
<evidence type="ECO:0000313" key="3">
    <source>
        <dbReference type="Proteomes" id="UP000826195"/>
    </source>
</evidence>
<accession>A0AAV7I0N5</accession>
<evidence type="ECO:0000256" key="1">
    <source>
        <dbReference type="SAM" id="Phobius"/>
    </source>
</evidence>
<dbReference type="EMBL" id="JAHXZJ010002609">
    <property type="protein sequence ID" value="KAH0539615.1"/>
    <property type="molecule type" value="Genomic_DNA"/>
</dbReference>
<proteinExistence type="predicted"/>
<feature type="transmembrane region" description="Helical" evidence="1">
    <location>
        <begin position="13"/>
        <end position="36"/>
    </location>
</feature>
<keyword evidence="1" id="KW-0472">Membrane</keyword>
<evidence type="ECO:0000313" key="2">
    <source>
        <dbReference type="EMBL" id="KAH0539615.1"/>
    </source>
</evidence>